<dbReference type="Pfam" id="PF03401">
    <property type="entry name" value="TctC"/>
    <property type="match status" value="1"/>
</dbReference>
<dbReference type="AlphaFoldDB" id="A0A9J6PGN3"/>
<evidence type="ECO:0000313" key="3">
    <source>
        <dbReference type="EMBL" id="MCP1336963.1"/>
    </source>
</evidence>
<dbReference type="PANTHER" id="PTHR42928">
    <property type="entry name" value="TRICARBOXYLATE-BINDING PROTEIN"/>
    <property type="match status" value="1"/>
</dbReference>
<dbReference type="EMBL" id="JAMZFT010000002">
    <property type="protein sequence ID" value="MCP1336963.1"/>
    <property type="molecule type" value="Genomic_DNA"/>
</dbReference>
<keyword evidence="4" id="KW-1185">Reference proteome</keyword>
<organism evidence="3 4">
    <name type="scientific">Futiania mangrovi</name>
    <dbReference type="NCBI Taxonomy" id="2959716"/>
    <lineage>
        <taxon>Bacteria</taxon>
        <taxon>Pseudomonadati</taxon>
        <taxon>Pseudomonadota</taxon>
        <taxon>Alphaproteobacteria</taxon>
        <taxon>Futianiales</taxon>
        <taxon>Futianiaceae</taxon>
        <taxon>Futiania</taxon>
    </lineage>
</organism>
<sequence length="320" mass="33788">MGVRKPIGALLAGAAMMLTAAGALAEYPDKTITMVVPYAPGGGGDTFTRAIAEEAKEIFGVNILVENRTGAGATIGVGSVARSAPDGYTIGFVSTSPVVLAPNFSNVPYDPSKDLTYLAQFIVSPHPFMVRADSQWQTFDEVLAWAKANPGKLRWSTAGPRGAPHIATEAAFRKEGVEAVFVPMKGSSEVLAGLLGDTLDAGVISDYAVPMQAGQIRVLAEIGPRPIPGLDVPTYKDKGYPMTPTIFFGLAGPAGLPDAVIAKWNDAMAKIVETERFKETAKRLGGQISFLPHAEFQPTVLDDIASTRKALVDLGMLDKK</sequence>
<dbReference type="Gene3D" id="3.40.190.10">
    <property type="entry name" value="Periplasmic binding protein-like II"/>
    <property type="match status" value="1"/>
</dbReference>
<reference evidence="3" key="1">
    <citation type="submission" date="2022-06" db="EMBL/GenBank/DDBJ databases">
        <title>Isolation and Genomics of Futiania mangrovii gen. nov., sp. nov., a Rare and Metabolically-versatile member in the Class Alphaproteobacteria.</title>
        <authorList>
            <person name="Liu L."/>
            <person name="Huang W.-C."/>
            <person name="Pan J."/>
            <person name="Li J."/>
            <person name="Huang Y."/>
            <person name="Du H."/>
            <person name="Liu Y."/>
            <person name="Li M."/>
        </authorList>
    </citation>
    <scope>NUCLEOTIDE SEQUENCE</scope>
    <source>
        <strain evidence="3">FT118</strain>
    </source>
</reference>
<evidence type="ECO:0000313" key="4">
    <source>
        <dbReference type="Proteomes" id="UP001055804"/>
    </source>
</evidence>
<protein>
    <submittedName>
        <fullName evidence="3">Tripartite tricarboxylate transporter substrate binding protein</fullName>
    </submittedName>
</protein>
<dbReference type="RefSeq" id="WP_269332903.1">
    <property type="nucleotide sequence ID" value="NZ_JAMZFT010000002.1"/>
</dbReference>
<comment type="caution">
    <text evidence="3">The sequence shown here is derived from an EMBL/GenBank/DDBJ whole genome shotgun (WGS) entry which is preliminary data.</text>
</comment>
<feature type="signal peptide" evidence="2">
    <location>
        <begin position="1"/>
        <end position="25"/>
    </location>
</feature>
<dbReference type="CDD" id="cd07012">
    <property type="entry name" value="PBP2_Bug_TTT"/>
    <property type="match status" value="1"/>
</dbReference>
<dbReference type="InterPro" id="IPR042100">
    <property type="entry name" value="Bug_dom1"/>
</dbReference>
<keyword evidence="2" id="KW-0732">Signal</keyword>
<evidence type="ECO:0000256" key="1">
    <source>
        <dbReference type="ARBA" id="ARBA00006987"/>
    </source>
</evidence>
<gene>
    <name evidence="3" type="ORF">NJQ99_11125</name>
</gene>
<name>A0A9J6PGN3_9PROT</name>
<feature type="chain" id="PRO_5039952671" evidence="2">
    <location>
        <begin position="26"/>
        <end position="320"/>
    </location>
</feature>
<comment type="similarity">
    <text evidence="1">Belongs to the UPF0065 (bug) family.</text>
</comment>
<dbReference type="InterPro" id="IPR005064">
    <property type="entry name" value="BUG"/>
</dbReference>
<dbReference type="SUPFAM" id="SSF53850">
    <property type="entry name" value="Periplasmic binding protein-like II"/>
    <property type="match status" value="1"/>
</dbReference>
<evidence type="ECO:0000256" key="2">
    <source>
        <dbReference type="SAM" id="SignalP"/>
    </source>
</evidence>
<dbReference type="PANTHER" id="PTHR42928:SF5">
    <property type="entry name" value="BLR1237 PROTEIN"/>
    <property type="match status" value="1"/>
</dbReference>
<proteinExistence type="inferred from homology"/>
<dbReference type="PIRSF" id="PIRSF017082">
    <property type="entry name" value="YflP"/>
    <property type="match status" value="1"/>
</dbReference>
<accession>A0A9J6PGN3</accession>
<dbReference type="Gene3D" id="3.40.190.150">
    <property type="entry name" value="Bordetella uptake gene, domain 1"/>
    <property type="match status" value="1"/>
</dbReference>
<dbReference type="Proteomes" id="UP001055804">
    <property type="component" value="Unassembled WGS sequence"/>
</dbReference>